<organism evidence="3">
    <name type="scientific">Salvia splendens</name>
    <name type="common">Scarlet sage</name>
    <dbReference type="NCBI Taxonomy" id="180675"/>
    <lineage>
        <taxon>Eukaryota</taxon>
        <taxon>Viridiplantae</taxon>
        <taxon>Streptophyta</taxon>
        <taxon>Embryophyta</taxon>
        <taxon>Tracheophyta</taxon>
        <taxon>Spermatophyta</taxon>
        <taxon>Magnoliopsida</taxon>
        <taxon>eudicotyledons</taxon>
        <taxon>Gunneridae</taxon>
        <taxon>Pentapetalae</taxon>
        <taxon>asterids</taxon>
        <taxon>lamiids</taxon>
        <taxon>Lamiales</taxon>
        <taxon>Lamiaceae</taxon>
        <taxon>Nepetoideae</taxon>
        <taxon>Mentheae</taxon>
        <taxon>Salviinae</taxon>
        <taxon>Salvia</taxon>
        <taxon>Salvia subgen. Calosphace</taxon>
        <taxon>core Calosphace</taxon>
    </lineage>
</organism>
<dbReference type="AlphaFoldDB" id="A0A8X8YVC2"/>
<dbReference type="Proteomes" id="UP000298416">
    <property type="component" value="Unassembled WGS sequence"/>
</dbReference>
<evidence type="ECO:0000256" key="1">
    <source>
        <dbReference type="SAM" id="MobiDB-lite"/>
    </source>
</evidence>
<comment type="caution">
    <text evidence="3">The sequence shown here is derived from an EMBL/GenBank/DDBJ whole genome shotgun (WGS) entry which is preliminary data.</text>
</comment>
<evidence type="ECO:0000256" key="2">
    <source>
        <dbReference type="SAM" id="Phobius"/>
    </source>
</evidence>
<evidence type="ECO:0000313" key="4">
    <source>
        <dbReference type="Proteomes" id="UP000298416"/>
    </source>
</evidence>
<gene>
    <name evidence="3" type="ORF">SASPL_156789</name>
</gene>
<keyword evidence="2" id="KW-0812">Transmembrane</keyword>
<name>A0A8X8YVC2_SALSN</name>
<reference evidence="3" key="1">
    <citation type="submission" date="2018-01" db="EMBL/GenBank/DDBJ databases">
        <authorList>
            <person name="Mao J.F."/>
        </authorList>
    </citation>
    <scope>NUCLEOTIDE SEQUENCE</scope>
    <source>
        <strain evidence="3">Huo1</strain>
        <tissue evidence="3">Leaf</tissue>
    </source>
</reference>
<feature type="transmembrane region" description="Helical" evidence="2">
    <location>
        <begin position="16"/>
        <end position="35"/>
    </location>
</feature>
<reference evidence="3" key="2">
    <citation type="submission" date="2020-08" db="EMBL/GenBank/DDBJ databases">
        <title>Plant Genome Project.</title>
        <authorList>
            <person name="Zhang R.-G."/>
        </authorList>
    </citation>
    <scope>NUCLEOTIDE SEQUENCE</scope>
    <source>
        <strain evidence="3">Huo1</strain>
        <tissue evidence="3">Leaf</tissue>
    </source>
</reference>
<protein>
    <submittedName>
        <fullName evidence="3">Uncharacterized protein</fullName>
    </submittedName>
</protein>
<keyword evidence="2" id="KW-1133">Transmembrane helix</keyword>
<keyword evidence="4" id="KW-1185">Reference proteome</keyword>
<evidence type="ECO:0000313" key="3">
    <source>
        <dbReference type="EMBL" id="KAG6383457.1"/>
    </source>
</evidence>
<feature type="region of interest" description="Disordered" evidence="1">
    <location>
        <begin position="42"/>
        <end position="62"/>
    </location>
</feature>
<proteinExistence type="predicted"/>
<sequence>MLLIVSCLCNFEVYCYSSVLSSVALFLFSLVDAGFTQRERRRQEREAGSAGTVGSSYSEKDVNQDASFKQAYAVSLALPYELLEL</sequence>
<accession>A0A8X8YVC2</accession>
<dbReference type="EMBL" id="PNBA02000554">
    <property type="protein sequence ID" value="KAG6383457.1"/>
    <property type="molecule type" value="Genomic_DNA"/>
</dbReference>
<keyword evidence="2" id="KW-0472">Membrane</keyword>